<reference evidence="1" key="1">
    <citation type="submission" date="2020-04" db="EMBL/GenBank/DDBJ databases">
        <title>Analysis of mating type loci in Filobasidium floriforme.</title>
        <authorList>
            <person name="Nowrousian M."/>
        </authorList>
    </citation>
    <scope>NUCLEOTIDE SEQUENCE</scope>
    <source>
        <strain evidence="1">CBS 6242</strain>
    </source>
</reference>
<evidence type="ECO:0008006" key="3">
    <source>
        <dbReference type="Google" id="ProtNLM"/>
    </source>
</evidence>
<dbReference type="Proteomes" id="UP000812966">
    <property type="component" value="Unassembled WGS sequence"/>
</dbReference>
<organism evidence="1 2">
    <name type="scientific">Filobasidium floriforme</name>
    <dbReference type="NCBI Taxonomy" id="5210"/>
    <lineage>
        <taxon>Eukaryota</taxon>
        <taxon>Fungi</taxon>
        <taxon>Dikarya</taxon>
        <taxon>Basidiomycota</taxon>
        <taxon>Agaricomycotina</taxon>
        <taxon>Tremellomycetes</taxon>
        <taxon>Filobasidiales</taxon>
        <taxon>Filobasidiaceae</taxon>
        <taxon>Filobasidium</taxon>
    </lineage>
</organism>
<sequence>MPQRKSASVTTTNKTVGPDIIVDQGEGEIPDLSRDFLSSAFYRRFHIQRPICDPTDFSRRYLAQDPPRASYMGKDGSILVHIMYAWACSYGVDETGNLDVPERNWPGGVLPPETGYVWSHDQVRERDRIGRRAKTDGVVAKILKEIDDAGIMRRHSFDGVRCLLLLLPLTEYVSTPMERLAMYECAVAQVFALCSLSSLGYDGIQHHLGPEGDIIRVRLYWYTFVHEGITSGLKGGRLVLDEDDLENFQASLPQGWALVTRSSAIKSVAKLATAPIRLAVACRLIHKALTGPKARKRERVDKRLMNDAWEALESCWEEFEAIRAEPPGTFLQKDDIIRFADGWRIFMFEAHNVIRESLEHRCAHLVPRPEGAFLTELSLSAEETDPRIQIHREIKHLHDIARAKCEQLTRLIVDIVKMHINTSFFEWDASLVRDGTYYAAMLLAKDHGTEEDVAACLQALNEMRWAYAKTGERSNK</sequence>
<protein>
    <recommendedName>
        <fullName evidence="3">Transcription factor domain-containing protein</fullName>
    </recommendedName>
</protein>
<dbReference type="AlphaFoldDB" id="A0A8K0JLB5"/>
<accession>A0A8K0JLB5</accession>
<evidence type="ECO:0000313" key="2">
    <source>
        <dbReference type="Proteomes" id="UP000812966"/>
    </source>
</evidence>
<evidence type="ECO:0000313" key="1">
    <source>
        <dbReference type="EMBL" id="KAG7531622.1"/>
    </source>
</evidence>
<gene>
    <name evidence="1" type="ORF">FFLO_04206</name>
</gene>
<comment type="caution">
    <text evidence="1">The sequence shown here is derived from an EMBL/GenBank/DDBJ whole genome shotgun (WGS) entry which is preliminary data.</text>
</comment>
<keyword evidence="2" id="KW-1185">Reference proteome</keyword>
<proteinExistence type="predicted"/>
<dbReference type="OrthoDB" id="3263880at2759"/>
<dbReference type="EMBL" id="JABELV010000086">
    <property type="protein sequence ID" value="KAG7531622.1"/>
    <property type="molecule type" value="Genomic_DNA"/>
</dbReference>
<name>A0A8K0JLB5_9TREE</name>